<dbReference type="Proteomes" id="UP000321547">
    <property type="component" value="Unassembled WGS sequence"/>
</dbReference>
<sequence length="43" mass="5119">MRQIISDIIEMLRGTTDLIQFEEDLKLYMFESLCQVVLDKIVK</sequence>
<dbReference type="AlphaFoldDB" id="A0A1I5QQH3"/>
<evidence type="ECO:0000313" key="4">
    <source>
        <dbReference type="Proteomes" id="UP000321547"/>
    </source>
</evidence>
<evidence type="ECO:0000313" key="1">
    <source>
        <dbReference type="EMBL" id="GEM01887.1"/>
    </source>
</evidence>
<reference evidence="2 3" key="1">
    <citation type="submission" date="2016-10" db="EMBL/GenBank/DDBJ databases">
        <authorList>
            <person name="de Groot N.N."/>
        </authorList>
    </citation>
    <scope>NUCLEOTIDE SEQUENCE [LARGE SCALE GENOMIC DNA]</scope>
    <source>
        <strain evidence="2 3">DSM 17073</strain>
    </source>
</reference>
<reference evidence="1 4" key="2">
    <citation type="submission" date="2019-07" db="EMBL/GenBank/DDBJ databases">
        <title>Whole genome shotgun sequence of Halolactibacillus halophilus NBRC 100868.</title>
        <authorList>
            <person name="Hosoyama A."/>
            <person name="Uohara A."/>
            <person name="Ohji S."/>
            <person name="Ichikawa N."/>
        </authorList>
    </citation>
    <scope>NUCLEOTIDE SEQUENCE [LARGE SCALE GENOMIC DNA]</scope>
    <source>
        <strain evidence="1 4">NBRC 100868</strain>
    </source>
</reference>
<dbReference type="EMBL" id="BJWI01000018">
    <property type="protein sequence ID" value="GEM01887.1"/>
    <property type="molecule type" value="Genomic_DNA"/>
</dbReference>
<protein>
    <submittedName>
        <fullName evidence="2">Uncharacterized protein</fullName>
    </submittedName>
</protein>
<dbReference type="EMBL" id="FOXC01000023">
    <property type="protein sequence ID" value="SFP48350.1"/>
    <property type="molecule type" value="Genomic_DNA"/>
</dbReference>
<dbReference type="Proteomes" id="UP000242243">
    <property type="component" value="Unassembled WGS sequence"/>
</dbReference>
<name>A0A1I5QQH3_9BACI</name>
<keyword evidence="4" id="KW-1185">Reference proteome</keyword>
<evidence type="ECO:0000313" key="2">
    <source>
        <dbReference type="EMBL" id="SFP48350.1"/>
    </source>
</evidence>
<gene>
    <name evidence="1" type="ORF">HHA03_14190</name>
    <name evidence="2" type="ORF">SAMN05421839_12338</name>
</gene>
<evidence type="ECO:0000313" key="3">
    <source>
        <dbReference type="Proteomes" id="UP000242243"/>
    </source>
</evidence>
<accession>A0A1I5QQH3</accession>
<proteinExistence type="predicted"/>
<organism evidence="2 3">
    <name type="scientific">Halolactibacillus halophilus</name>
    <dbReference type="NCBI Taxonomy" id="306540"/>
    <lineage>
        <taxon>Bacteria</taxon>
        <taxon>Bacillati</taxon>
        <taxon>Bacillota</taxon>
        <taxon>Bacilli</taxon>
        <taxon>Bacillales</taxon>
        <taxon>Bacillaceae</taxon>
        <taxon>Halolactibacillus</taxon>
    </lineage>
</organism>